<evidence type="ECO:0000256" key="7">
    <source>
        <dbReference type="PROSITE-ProRule" id="PRU01263"/>
    </source>
</evidence>
<gene>
    <name evidence="11" type="ORF">M5D96_010292</name>
</gene>
<keyword evidence="12" id="KW-1185">Reference proteome</keyword>
<feature type="domain" description="C2H2-type" evidence="9">
    <location>
        <begin position="317"/>
        <end position="344"/>
    </location>
</feature>
<feature type="binding site" evidence="7">
    <location>
        <position position="41"/>
    </location>
    <ligand>
        <name>Zn(2+)</name>
        <dbReference type="ChEBI" id="CHEBI:29105"/>
    </ligand>
</feature>
<dbReference type="Proteomes" id="UP001059596">
    <property type="component" value="Unassembled WGS sequence"/>
</dbReference>
<feature type="binding site" evidence="7">
    <location>
        <position position="44"/>
    </location>
    <ligand>
        <name>Zn(2+)</name>
        <dbReference type="ChEBI" id="CHEBI:29105"/>
    </ligand>
</feature>
<dbReference type="Gene3D" id="3.40.1800.20">
    <property type="match status" value="1"/>
</dbReference>
<protein>
    <recommendedName>
        <fullName evidence="13">Transcription factor grauzone</fullName>
    </recommendedName>
</protein>
<evidence type="ECO:0008006" key="13">
    <source>
        <dbReference type="Google" id="ProtNLM"/>
    </source>
</evidence>
<dbReference type="PROSITE" id="PS50157">
    <property type="entry name" value="ZINC_FINGER_C2H2_2"/>
    <property type="match status" value="6"/>
</dbReference>
<dbReference type="Gene3D" id="3.30.160.60">
    <property type="entry name" value="Classic Zinc Finger"/>
    <property type="match status" value="5"/>
</dbReference>
<dbReference type="InterPro" id="IPR008491">
    <property type="entry name" value="CDK5RAP3"/>
</dbReference>
<feature type="domain" description="C2H2-type" evidence="9">
    <location>
        <begin position="463"/>
        <end position="488"/>
    </location>
</feature>
<dbReference type="GO" id="GO:0007346">
    <property type="term" value="P:regulation of mitotic cell cycle"/>
    <property type="evidence" value="ECO:0007669"/>
    <property type="project" value="TreeGrafter"/>
</dbReference>
<proteinExistence type="inferred from homology"/>
<dbReference type="GO" id="GO:0008270">
    <property type="term" value="F:zinc ion binding"/>
    <property type="evidence" value="ECO:0007669"/>
    <property type="project" value="UniProtKB-UniRule"/>
</dbReference>
<dbReference type="InterPro" id="IPR036236">
    <property type="entry name" value="Znf_C2H2_sf"/>
</dbReference>
<dbReference type="AlphaFoldDB" id="A0A9P9YHM6"/>
<feature type="region of interest" description="Disordered" evidence="8">
    <location>
        <begin position="183"/>
        <end position="232"/>
    </location>
</feature>
<sequence>MTVFREYGTTQPIVAQLPSPALCKLLKKYIVLSNKCKMDICRLCLRGVSGAQMCLQIFDVDSAENKVAEVLRQHFWFEVLPNDEISKVICNVCWTQVSEFHQFYVSIQEAQVIYATTSKFKQDPEMVNTSWPEEVLMPADVLAVDNDVSAQLNLDLSQPMSPEDSKVGIKTERQSPELEFIFEDANNDQDEDYEDDEEDEEDADDLIVTRSGRKRKREVAKPAKTKRAGRKSKDKVRIFKMERLPPFCKEDEELIKRYIVMGCELCIFLAEDFDGIREHFKEKHPEERPYIKCCGRKLNKRCLIQEHARRHENPEYIKCKDCGKVFANSSVLRAHWLVHHVPDEDCDFQCEDCGKRFSRRNLLELHKGSHVPVNERKFICPQCPKHNAFATEYHMQVHISMQHRKAANICHVCGKKIKDKAVFEKHESGPRIKCPRPDCESWLKDEDNLKQHLRRHNDEGKLFICTECGKSCKNSRALIGHKRYSHSNVIYTCEQCGKTFKKDISLKEHMAQHTGEPLYKCPFCPRTFNSNANMHSHKKKMHPVEWDIWRKTKTGSSQKVLPSAQESEIPIDIHTLKLQDWLISRRIVPKNVQQEIREIHKKISSALQDMPSNDQLIKLLARTNINYYHVKEIIEILKQTEKDTKSVFGTYGSQRMKDWQEISRLYEKNATYLAETAQIFVRNIPGLRKQMAKLEQQTDESQKRAHDLNKPESQLLAEHAALLEQLGVRGDNLHAEFVEVLAGLPELYAKSLIDIAKIQPGIDLGNKQALPILSHLVEFGNTTVYQYIHKEAPLAVEEPPIRLNLGEGIASKDDNAATEIDFGMDDNGGTSSTIIDYGDFQENDGGNIDWGIESAPTDAVEINFDIPVEEYGIVVEGTGMDGGTAKGDQAYSVLDSPNYRDRFLDEIFELESFLRLRLYELKQLESSSDIMFSLMDNIATHDAESIRKILGSVEKIIQQTSDEQTRHLFQLKHSPKYANLLATKLQQMTKAVEKLRSTREVLKKRAIEAAGTAAAAQSRPGGADCPDPHAAVAHREGYLQAVQESGG</sequence>
<dbReference type="SMART" id="SM00868">
    <property type="entry name" value="zf-AD"/>
    <property type="match status" value="1"/>
</dbReference>
<dbReference type="SUPFAM" id="SSF57667">
    <property type="entry name" value="beta-beta-alpha zinc fingers"/>
    <property type="match status" value="4"/>
</dbReference>
<reference evidence="11" key="1">
    <citation type="journal article" date="2023" name="Genome Biol. Evol.">
        <title>Long-read-based Genome Assembly of Drosophila gunungcola Reveals Fewer Chemosensory Genes in Flower-breeding Species.</title>
        <authorList>
            <person name="Negi A."/>
            <person name="Liao B.Y."/>
            <person name="Yeh S.D."/>
        </authorList>
    </citation>
    <scope>NUCLEOTIDE SEQUENCE</scope>
    <source>
        <strain evidence="11">Sukarami</strain>
    </source>
</reference>
<dbReference type="EMBL" id="JAMKOV010000014">
    <property type="protein sequence ID" value="KAI8036976.1"/>
    <property type="molecule type" value="Genomic_DNA"/>
</dbReference>
<feature type="domain" description="ZAD" evidence="10">
    <location>
        <begin position="39"/>
        <end position="117"/>
    </location>
</feature>
<evidence type="ECO:0000256" key="2">
    <source>
        <dbReference type="ARBA" id="ARBA00022723"/>
    </source>
</evidence>
<dbReference type="Pfam" id="PF13894">
    <property type="entry name" value="zf-C2H2_4"/>
    <property type="match status" value="1"/>
</dbReference>
<dbReference type="PANTHER" id="PTHR14894">
    <property type="entry name" value="CDK5 REGULATORY SUBUNIT-ASSOCIATED PROTEIN 3"/>
    <property type="match status" value="1"/>
</dbReference>
<dbReference type="SMART" id="SM00355">
    <property type="entry name" value="ZnF_C2H2"/>
    <property type="match status" value="9"/>
</dbReference>
<feature type="binding site" evidence="7">
    <location>
        <position position="90"/>
    </location>
    <ligand>
        <name>Zn(2+)</name>
        <dbReference type="ChEBI" id="CHEBI:29105"/>
    </ligand>
</feature>
<dbReference type="Pfam" id="PF05600">
    <property type="entry name" value="CDK5RAP3"/>
    <property type="match status" value="1"/>
</dbReference>
<organism evidence="11 12">
    <name type="scientific">Drosophila gunungcola</name>
    <name type="common">fruit fly</name>
    <dbReference type="NCBI Taxonomy" id="103775"/>
    <lineage>
        <taxon>Eukaryota</taxon>
        <taxon>Metazoa</taxon>
        <taxon>Ecdysozoa</taxon>
        <taxon>Arthropoda</taxon>
        <taxon>Hexapoda</taxon>
        <taxon>Insecta</taxon>
        <taxon>Pterygota</taxon>
        <taxon>Neoptera</taxon>
        <taxon>Endopterygota</taxon>
        <taxon>Diptera</taxon>
        <taxon>Brachycera</taxon>
        <taxon>Muscomorpha</taxon>
        <taxon>Ephydroidea</taxon>
        <taxon>Drosophilidae</taxon>
        <taxon>Drosophila</taxon>
        <taxon>Sophophora</taxon>
    </lineage>
</organism>
<evidence type="ECO:0000256" key="4">
    <source>
        <dbReference type="ARBA" id="ARBA00022771"/>
    </source>
</evidence>
<dbReference type="GO" id="GO:0012505">
    <property type="term" value="C:endomembrane system"/>
    <property type="evidence" value="ECO:0007669"/>
    <property type="project" value="TreeGrafter"/>
</dbReference>
<evidence type="ECO:0000313" key="11">
    <source>
        <dbReference type="EMBL" id="KAI8036976.1"/>
    </source>
</evidence>
<dbReference type="PROSITE" id="PS51915">
    <property type="entry name" value="ZAD"/>
    <property type="match status" value="1"/>
</dbReference>
<dbReference type="PROSITE" id="PS00028">
    <property type="entry name" value="ZINC_FINGER_C2H2_1"/>
    <property type="match status" value="6"/>
</dbReference>
<accession>A0A9P9YHM6</accession>
<keyword evidence="2 7" id="KW-0479">Metal-binding</keyword>
<dbReference type="InterPro" id="IPR013087">
    <property type="entry name" value="Znf_C2H2_type"/>
</dbReference>
<feature type="compositionally biased region" description="Acidic residues" evidence="8">
    <location>
        <begin position="183"/>
        <end position="205"/>
    </location>
</feature>
<evidence type="ECO:0000256" key="8">
    <source>
        <dbReference type="SAM" id="MobiDB-lite"/>
    </source>
</evidence>
<keyword evidence="5 7" id="KW-0862">Zinc</keyword>
<comment type="similarity">
    <text evidence="1">Belongs to the CDK5RAP3 family.</text>
</comment>
<keyword evidence="4 6" id="KW-0863">Zinc-finger</keyword>
<evidence type="ECO:0000256" key="5">
    <source>
        <dbReference type="ARBA" id="ARBA00022833"/>
    </source>
</evidence>
<evidence type="ECO:0000256" key="3">
    <source>
        <dbReference type="ARBA" id="ARBA00022737"/>
    </source>
</evidence>
<evidence type="ECO:0000259" key="10">
    <source>
        <dbReference type="PROSITE" id="PS51915"/>
    </source>
</evidence>
<dbReference type="GO" id="GO:0005634">
    <property type="term" value="C:nucleus"/>
    <property type="evidence" value="ECO:0007669"/>
    <property type="project" value="InterPro"/>
</dbReference>
<feature type="compositionally biased region" description="Basic residues" evidence="8">
    <location>
        <begin position="211"/>
        <end position="232"/>
    </location>
</feature>
<feature type="domain" description="C2H2-type" evidence="9">
    <location>
        <begin position="432"/>
        <end position="461"/>
    </location>
</feature>
<dbReference type="CDD" id="cd20335">
    <property type="entry name" value="BRcat_RBR"/>
    <property type="match status" value="1"/>
</dbReference>
<feature type="domain" description="C2H2-type" evidence="9">
    <location>
        <begin position="491"/>
        <end position="518"/>
    </location>
</feature>
<evidence type="ECO:0000259" key="9">
    <source>
        <dbReference type="PROSITE" id="PS50157"/>
    </source>
</evidence>
<comment type="caution">
    <text evidence="11">The sequence shown here is derived from an EMBL/GenBank/DDBJ whole genome shotgun (WGS) entry which is preliminary data.</text>
</comment>
<dbReference type="FunFam" id="3.30.160.60:FF:000072">
    <property type="entry name" value="zinc finger protein 143 isoform X1"/>
    <property type="match status" value="1"/>
</dbReference>
<evidence type="ECO:0000313" key="12">
    <source>
        <dbReference type="Proteomes" id="UP001059596"/>
    </source>
</evidence>
<feature type="domain" description="C2H2-type" evidence="9">
    <location>
        <begin position="348"/>
        <end position="375"/>
    </location>
</feature>
<dbReference type="SUPFAM" id="SSF57716">
    <property type="entry name" value="Glucocorticoid receptor-like (DNA-binding domain)"/>
    <property type="match status" value="1"/>
</dbReference>
<dbReference type="InterPro" id="IPR012934">
    <property type="entry name" value="Znf_AD"/>
</dbReference>
<name>A0A9P9YHM6_9MUSC</name>
<dbReference type="Pfam" id="PF00096">
    <property type="entry name" value="zf-C2H2"/>
    <property type="match status" value="4"/>
</dbReference>
<dbReference type="PANTHER" id="PTHR14894:SF0">
    <property type="entry name" value="CDK5 REGULATORY SUBUNIT-ASSOCIATED PROTEIN 3"/>
    <property type="match status" value="1"/>
</dbReference>
<keyword evidence="3" id="KW-0677">Repeat</keyword>
<feature type="binding site" evidence="7">
    <location>
        <position position="93"/>
    </location>
    <ligand>
        <name>Zn(2+)</name>
        <dbReference type="ChEBI" id="CHEBI:29105"/>
    </ligand>
</feature>
<evidence type="ECO:0000256" key="1">
    <source>
        <dbReference type="ARBA" id="ARBA00007478"/>
    </source>
</evidence>
<dbReference type="Pfam" id="PF07776">
    <property type="entry name" value="zf-AD"/>
    <property type="match status" value="1"/>
</dbReference>
<feature type="domain" description="C2H2-type" evidence="9">
    <location>
        <begin position="519"/>
        <end position="547"/>
    </location>
</feature>
<evidence type="ECO:0000256" key="6">
    <source>
        <dbReference type="PROSITE-ProRule" id="PRU00042"/>
    </source>
</evidence>